<dbReference type="InterPro" id="IPR003495">
    <property type="entry name" value="CobW/HypB/UreG_nucleotide-bd"/>
</dbReference>
<keyword evidence="7" id="KW-0342">GTP-binding</keyword>
<comment type="similarity">
    <text evidence="1">Belongs to the SIMIBI class G3E GTPase family. HypB/HupM subfamily.</text>
</comment>
<keyword evidence="5" id="KW-0378">Hydrolase</keyword>
<keyword evidence="3" id="KW-0479">Metal-binding</keyword>
<dbReference type="InterPro" id="IPR027417">
    <property type="entry name" value="P-loop_NTPase"/>
</dbReference>
<dbReference type="SUPFAM" id="SSF52540">
    <property type="entry name" value="P-loop containing nucleoside triphosphate hydrolases"/>
    <property type="match status" value="1"/>
</dbReference>
<dbReference type="PIRSF" id="PIRSF005624">
    <property type="entry name" value="Ni-bind_GTPase"/>
    <property type="match status" value="1"/>
</dbReference>
<dbReference type="OrthoDB" id="9802035at2"/>
<dbReference type="GO" id="GO:0003924">
    <property type="term" value="F:GTPase activity"/>
    <property type="evidence" value="ECO:0007669"/>
    <property type="project" value="InterPro"/>
</dbReference>
<evidence type="ECO:0000256" key="7">
    <source>
        <dbReference type="ARBA" id="ARBA00023134"/>
    </source>
</evidence>
<dbReference type="CDD" id="cd05390">
    <property type="entry name" value="HypB"/>
    <property type="match status" value="1"/>
</dbReference>
<dbReference type="Proteomes" id="UP000006443">
    <property type="component" value="Unassembled WGS sequence"/>
</dbReference>
<evidence type="ECO:0000313" key="9">
    <source>
        <dbReference type="EMBL" id="EEG78427.1"/>
    </source>
</evidence>
<accession>C0GED3</accession>
<keyword evidence="6" id="KW-0862">Zinc</keyword>
<keyword evidence="2" id="KW-0533">Nickel</keyword>
<gene>
    <name evidence="9" type="ORF">DealDRAFT_0842</name>
</gene>
<dbReference type="RefSeq" id="WP_008515171.1">
    <property type="nucleotide sequence ID" value="NZ_ACJM01000003.1"/>
</dbReference>
<protein>
    <submittedName>
        <fullName evidence="9">Hydrogenase accessory protein HypB</fullName>
    </submittedName>
</protein>
<dbReference type="InterPro" id="IPR004392">
    <property type="entry name" value="Hyd_mat_HypB"/>
</dbReference>
<evidence type="ECO:0000256" key="6">
    <source>
        <dbReference type="ARBA" id="ARBA00022833"/>
    </source>
</evidence>
<keyword evidence="4" id="KW-0547">Nucleotide-binding</keyword>
<organism evidence="9 10">
    <name type="scientific">Dethiobacter alkaliphilus AHT 1</name>
    <dbReference type="NCBI Taxonomy" id="555088"/>
    <lineage>
        <taxon>Bacteria</taxon>
        <taxon>Bacillati</taxon>
        <taxon>Bacillota</taxon>
        <taxon>Dethiobacteria</taxon>
        <taxon>Dethiobacterales</taxon>
        <taxon>Dethiobacteraceae</taxon>
        <taxon>Dethiobacter</taxon>
    </lineage>
</organism>
<dbReference type="GO" id="GO:0005525">
    <property type="term" value="F:GTP binding"/>
    <property type="evidence" value="ECO:0007669"/>
    <property type="project" value="UniProtKB-KW"/>
</dbReference>
<evidence type="ECO:0000313" key="10">
    <source>
        <dbReference type="Proteomes" id="UP000006443"/>
    </source>
</evidence>
<dbReference type="PANTHER" id="PTHR30134">
    <property type="entry name" value="HYDROGENASE PROTEIN ASSEMBLY PROTEIN, NICKEL CHAPERONE"/>
    <property type="match status" value="1"/>
</dbReference>
<name>C0GED3_DETAL</name>
<dbReference type="eggNOG" id="COG0378">
    <property type="taxonomic scope" value="Bacteria"/>
</dbReference>
<feature type="domain" description="CobW/HypB/UreG nucleotide-binding" evidence="8">
    <location>
        <begin position="36"/>
        <end position="197"/>
    </location>
</feature>
<evidence type="ECO:0000256" key="5">
    <source>
        <dbReference type="ARBA" id="ARBA00022801"/>
    </source>
</evidence>
<dbReference type="EMBL" id="ACJM01000003">
    <property type="protein sequence ID" value="EEG78427.1"/>
    <property type="molecule type" value="Genomic_DNA"/>
</dbReference>
<dbReference type="GO" id="GO:0016151">
    <property type="term" value="F:nickel cation binding"/>
    <property type="evidence" value="ECO:0007669"/>
    <property type="project" value="InterPro"/>
</dbReference>
<dbReference type="GO" id="GO:0008270">
    <property type="term" value="F:zinc ion binding"/>
    <property type="evidence" value="ECO:0007669"/>
    <property type="project" value="TreeGrafter"/>
</dbReference>
<evidence type="ECO:0000256" key="2">
    <source>
        <dbReference type="ARBA" id="ARBA00022596"/>
    </source>
</evidence>
<proteinExistence type="inferred from homology"/>
<evidence type="ECO:0000256" key="1">
    <source>
        <dbReference type="ARBA" id="ARBA00006211"/>
    </source>
</evidence>
<sequence length="234" mass="25488">MANTVVKVKLARDLRAKNKSEAAELRSLFKRHGVCVLNILGSPGAGKTTLLEESLPKLSTDLRIAVIEGDLYTARDAERLAQSNIQVVQINTEGGCHLDAPMIGGVVSDLPLSQLDLLIIENVGNLVCPAGFDLGEDATAVVLSVTEGDDKPEKYPQVFREADVILLSKTDLLPYVPFNLPEVRDVLHSLNQKAPVLELSAIKGDGFVSWLDWVRQLVEKKRGETHGCESARAR</sequence>
<keyword evidence="10" id="KW-1185">Reference proteome</keyword>
<dbReference type="NCBIfam" id="TIGR00073">
    <property type="entry name" value="hypB"/>
    <property type="match status" value="1"/>
</dbReference>
<dbReference type="AlphaFoldDB" id="C0GED3"/>
<dbReference type="Pfam" id="PF02492">
    <property type="entry name" value="cobW"/>
    <property type="match status" value="1"/>
</dbReference>
<evidence type="ECO:0000256" key="4">
    <source>
        <dbReference type="ARBA" id="ARBA00022741"/>
    </source>
</evidence>
<comment type="caution">
    <text evidence="9">The sequence shown here is derived from an EMBL/GenBank/DDBJ whole genome shotgun (WGS) entry which is preliminary data.</text>
</comment>
<dbReference type="STRING" id="555088.DealDRAFT_0842"/>
<dbReference type="GO" id="GO:0051604">
    <property type="term" value="P:protein maturation"/>
    <property type="evidence" value="ECO:0007669"/>
    <property type="project" value="InterPro"/>
</dbReference>
<dbReference type="Gene3D" id="3.40.50.300">
    <property type="entry name" value="P-loop containing nucleotide triphosphate hydrolases"/>
    <property type="match status" value="1"/>
</dbReference>
<reference evidence="9 10" key="1">
    <citation type="submission" date="2009-02" db="EMBL/GenBank/DDBJ databases">
        <title>Sequencing of the draft genome and assembly of Dethiobacter alkaliphilus AHT 1.</title>
        <authorList>
            <consortium name="US DOE Joint Genome Institute (JGI-PGF)"/>
            <person name="Lucas S."/>
            <person name="Copeland A."/>
            <person name="Lapidus A."/>
            <person name="Glavina del Rio T."/>
            <person name="Dalin E."/>
            <person name="Tice H."/>
            <person name="Bruce D."/>
            <person name="Goodwin L."/>
            <person name="Pitluck S."/>
            <person name="Larimer F."/>
            <person name="Land M.L."/>
            <person name="Hauser L."/>
            <person name="Muyzer G."/>
        </authorList>
    </citation>
    <scope>NUCLEOTIDE SEQUENCE [LARGE SCALE GENOMIC DNA]</scope>
    <source>
        <strain evidence="9 10">AHT 1</strain>
    </source>
</reference>
<evidence type="ECO:0000259" key="8">
    <source>
        <dbReference type="Pfam" id="PF02492"/>
    </source>
</evidence>
<dbReference type="PANTHER" id="PTHR30134:SF2">
    <property type="entry name" value="HYDROGENASE MATURATION FACTOR HYPB"/>
    <property type="match status" value="1"/>
</dbReference>
<evidence type="ECO:0000256" key="3">
    <source>
        <dbReference type="ARBA" id="ARBA00022723"/>
    </source>
</evidence>